<sequence>MSTEQESNLTSTTAAQEEEATLETACVQMMLPVRKAIRKYYKVSGEDTSPEAQKTEKLLKIGQHIAECSLSYADLPERKKLKKNLWKYVAKKLVTDAKQLKKSYKHEMRKQARKQRRDEERKAQSAKLVAANCSRTVEPKQPTAGEAQAAAHAAYVAMVNNSNLHNRVRPYVDERGREHPNYPPGMQPRFYSPLRIPDMRFFKNGNNSRENFGF</sequence>
<organism evidence="5 6">
    <name type="scientific">Drosophila busckii</name>
    <name type="common">Fruit fly</name>
    <dbReference type="NCBI Taxonomy" id="30019"/>
    <lineage>
        <taxon>Eukaryota</taxon>
        <taxon>Metazoa</taxon>
        <taxon>Ecdysozoa</taxon>
        <taxon>Arthropoda</taxon>
        <taxon>Hexapoda</taxon>
        <taxon>Insecta</taxon>
        <taxon>Pterygota</taxon>
        <taxon>Neoptera</taxon>
        <taxon>Endopterygota</taxon>
        <taxon>Diptera</taxon>
        <taxon>Brachycera</taxon>
        <taxon>Muscomorpha</taxon>
        <taxon>Ephydroidea</taxon>
        <taxon>Drosophilidae</taxon>
        <taxon>Drosophila</taxon>
    </lineage>
</organism>
<dbReference type="SMART" id="SM01176">
    <property type="entry name" value="DUF4208"/>
    <property type="match status" value="1"/>
</dbReference>
<name>A0A0M3QZT0_DROBS</name>
<dbReference type="PANTHER" id="PTHR21765">
    <property type="entry name" value="SIMILAR TO CHROMODOMAIN-HELICASE-DNA-BINDING PROTEIN 1 (CHD-1)"/>
    <property type="match status" value="1"/>
</dbReference>
<evidence type="ECO:0000313" key="5">
    <source>
        <dbReference type="EMBL" id="ALC49919.1"/>
    </source>
</evidence>
<gene>
    <name evidence="5" type="ORF">Dbus_chrXg1775</name>
</gene>
<feature type="domain" description="Chromodomain-helicase-DNA-binding protein 1-like C-terminal" evidence="4">
    <location>
        <begin position="5"/>
        <end position="107"/>
    </location>
</feature>
<accession>A0A0M3QZT0</accession>
<evidence type="ECO:0000256" key="3">
    <source>
        <dbReference type="SAM" id="MobiDB-lite"/>
    </source>
</evidence>
<proteinExistence type="predicted"/>
<reference evidence="5 6" key="1">
    <citation type="submission" date="2015-08" db="EMBL/GenBank/DDBJ databases">
        <title>Ancestral chromatin configuration constrains chromatin evolution on differentiating sex chromosomes in Drosophila.</title>
        <authorList>
            <person name="Zhou Q."/>
            <person name="Bachtrog D."/>
        </authorList>
    </citation>
    <scope>NUCLEOTIDE SEQUENCE [LARGE SCALE GENOMIC DNA]</scope>
    <source>
        <tissue evidence="5">Whole larvae</tissue>
    </source>
</reference>
<evidence type="ECO:0000256" key="1">
    <source>
        <dbReference type="ARBA" id="ARBA00004123"/>
    </source>
</evidence>
<dbReference type="PANTHER" id="PTHR21765:SF1">
    <property type="entry name" value="CHD1 HELICAL C-TERMINAL DOMAIN CONTAINING PROTEIN 1"/>
    <property type="match status" value="1"/>
</dbReference>
<comment type="subcellular location">
    <subcellularLocation>
        <location evidence="1">Nucleus</location>
    </subcellularLocation>
</comment>
<dbReference type="InterPro" id="IPR039880">
    <property type="entry name" value="CHCT1-like"/>
</dbReference>
<dbReference type="STRING" id="30019.A0A0M3QZT0"/>
<feature type="region of interest" description="Disordered" evidence="3">
    <location>
        <begin position="101"/>
        <end position="125"/>
    </location>
</feature>
<dbReference type="GO" id="GO:0005634">
    <property type="term" value="C:nucleus"/>
    <property type="evidence" value="ECO:0007669"/>
    <property type="project" value="UniProtKB-SubCell"/>
</dbReference>
<keyword evidence="2" id="KW-0539">Nucleus</keyword>
<feature type="compositionally biased region" description="Basic and acidic residues" evidence="3">
    <location>
        <begin position="101"/>
        <end position="123"/>
    </location>
</feature>
<dbReference type="Proteomes" id="UP000494163">
    <property type="component" value="Chromosome X"/>
</dbReference>
<dbReference type="AlphaFoldDB" id="A0A0M3QZT0"/>
<protein>
    <submittedName>
        <fullName evidence="5">Maker362</fullName>
    </submittedName>
</protein>
<evidence type="ECO:0000259" key="4">
    <source>
        <dbReference type="SMART" id="SM01176"/>
    </source>
</evidence>
<dbReference type="Pfam" id="PF13907">
    <property type="entry name" value="CHD1-like_C"/>
    <property type="match status" value="1"/>
</dbReference>
<evidence type="ECO:0000313" key="6">
    <source>
        <dbReference type="Proteomes" id="UP000494163"/>
    </source>
</evidence>
<dbReference type="EMBL" id="CP012528">
    <property type="protein sequence ID" value="ALC49919.1"/>
    <property type="molecule type" value="Genomic_DNA"/>
</dbReference>
<dbReference type="InterPro" id="IPR025260">
    <property type="entry name" value="CHD1-like_C"/>
</dbReference>
<evidence type="ECO:0000256" key="2">
    <source>
        <dbReference type="ARBA" id="ARBA00023242"/>
    </source>
</evidence>
<keyword evidence="6" id="KW-1185">Reference proteome</keyword>
<dbReference type="SMR" id="A0A0M3QZT0"/>